<accession>A0ABQ5JNN3</accession>
<keyword evidence="8" id="KW-1185">Reference proteome</keyword>
<evidence type="ECO:0000259" key="6">
    <source>
        <dbReference type="SMART" id="SM00047"/>
    </source>
</evidence>
<dbReference type="Proteomes" id="UP001628078">
    <property type="component" value="Unassembled WGS sequence"/>
</dbReference>
<dbReference type="Gene3D" id="2.10.270.10">
    <property type="entry name" value="Cholin Binding"/>
    <property type="match status" value="2"/>
</dbReference>
<feature type="compositionally biased region" description="Low complexity" evidence="4">
    <location>
        <begin position="122"/>
        <end position="136"/>
    </location>
</feature>
<protein>
    <recommendedName>
        <fullName evidence="6">Mannosyl-glycoprotein endo-beta-N-acetylglucosamidase-like domain-containing protein</fullName>
    </recommendedName>
</protein>
<evidence type="ECO:0000256" key="5">
    <source>
        <dbReference type="SAM" id="SignalP"/>
    </source>
</evidence>
<dbReference type="Gene3D" id="1.10.530.10">
    <property type="match status" value="1"/>
</dbReference>
<feature type="signal peptide" evidence="5">
    <location>
        <begin position="1"/>
        <end position="39"/>
    </location>
</feature>
<evidence type="ECO:0000256" key="1">
    <source>
        <dbReference type="ARBA" id="ARBA00010266"/>
    </source>
</evidence>
<dbReference type="PANTHER" id="PTHR33308:SF9">
    <property type="entry name" value="PEPTIDOGLYCAN HYDROLASE FLGJ"/>
    <property type="match status" value="1"/>
</dbReference>
<evidence type="ECO:0000313" key="8">
    <source>
        <dbReference type="Proteomes" id="UP001628078"/>
    </source>
</evidence>
<gene>
    <name evidence="7" type="ORF">JCM31185_14460</name>
</gene>
<evidence type="ECO:0000256" key="3">
    <source>
        <dbReference type="ARBA" id="ARBA00022801"/>
    </source>
</evidence>
<reference evidence="7 8" key="1">
    <citation type="submission" date="2022-03" db="EMBL/GenBank/DDBJ databases">
        <title>Draft genome sequence of Furfurilactobacillus curtus JCM 31185.</title>
        <authorList>
            <person name="Suzuki S."/>
            <person name="Endo A."/>
            <person name="Kajikawa A."/>
        </authorList>
    </citation>
    <scope>NUCLEOTIDE SEQUENCE [LARGE SCALE GENOMIC DNA]</scope>
    <source>
        <strain evidence="7 8">JCM 31185</strain>
    </source>
</reference>
<evidence type="ECO:0000313" key="7">
    <source>
        <dbReference type="EMBL" id="GKT06159.1"/>
    </source>
</evidence>
<feature type="chain" id="PRO_5046495605" description="Mannosyl-glycoprotein endo-beta-N-acetylglucosamidase-like domain-containing protein" evidence="5">
    <location>
        <begin position="40"/>
        <end position="562"/>
    </location>
</feature>
<dbReference type="Gene3D" id="4.10.80.30">
    <property type="entry name" value="DNA polymerase, domain 6"/>
    <property type="match status" value="1"/>
</dbReference>
<dbReference type="SMART" id="SM00047">
    <property type="entry name" value="LYZ2"/>
    <property type="match status" value="1"/>
</dbReference>
<comment type="caution">
    <text evidence="7">The sequence shown here is derived from an EMBL/GenBank/DDBJ whole genome shotgun (WGS) entry which is preliminary data.</text>
</comment>
<comment type="similarity">
    <text evidence="1">Belongs to the glycosyl hydrolase 73 family.</text>
</comment>
<dbReference type="PANTHER" id="PTHR33308">
    <property type="entry name" value="PEPTIDOGLYCAN HYDROLASE FLGJ"/>
    <property type="match status" value="1"/>
</dbReference>
<feature type="compositionally biased region" description="Polar residues" evidence="4">
    <location>
        <begin position="70"/>
        <end position="89"/>
    </location>
</feature>
<name>A0ABQ5JNN3_9LACO</name>
<feature type="domain" description="Mannosyl-glycoprotein endo-beta-N-acetylglucosamidase-like" evidence="6">
    <location>
        <begin position="403"/>
        <end position="557"/>
    </location>
</feature>
<feature type="compositionally biased region" description="Low complexity" evidence="4">
    <location>
        <begin position="90"/>
        <end position="102"/>
    </location>
</feature>
<dbReference type="EMBL" id="BQXO01000004">
    <property type="protein sequence ID" value="GKT06159.1"/>
    <property type="molecule type" value="Genomic_DNA"/>
</dbReference>
<dbReference type="RefSeq" id="WP_407884068.1">
    <property type="nucleotide sequence ID" value="NZ_BQXO01000004.1"/>
</dbReference>
<dbReference type="InterPro" id="IPR051056">
    <property type="entry name" value="Glycosyl_Hydrolase_73"/>
</dbReference>
<dbReference type="InterPro" id="IPR002901">
    <property type="entry name" value="MGlyc_endo_b_GlcNAc-like_dom"/>
</dbReference>
<keyword evidence="3" id="KW-0378">Hydrolase</keyword>
<dbReference type="NCBIfam" id="TIGR03715">
    <property type="entry name" value="KxYKxGKxW"/>
    <property type="match status" value="1"/>
</dbReference>
<evidence type="ECO:0000256" key="4">
    <source>
        <dbReference type="SAM" id="MobiDB-lite"/>
    </source>
</evidence>
<dbReference type="SUPFAM" id="SSF69360">
    <property type="entry name" value="Cell wall binding repeat"/>
    <property type="match status" value="1"/>
</dbReference>
<feature type="region of interest" description="Disordered" evidence="4">
    <location>
        <begin position="56"/>
        <end position="144"/>
    </location>
</feature>
<dbReference type="InterPro" id="IPR022263">
    <property type="entry name" value="KxYKxGKxW"/>
</dbReference>
<dbReference type="Pfam" id="PF19258">
    <property type="entry name" value="KxYKxGKxW_sig"/>
    <property type="match status" value="1"/>
</dbReference>
<sequence length="562" mass="62768">MQGKVHFKMYKKGRFWCLSALAATGVGFGLISSHTSALADVVPKTQIYSTNLADVDTTTSTSNNRDSVETAISNSQQSAPTQSLSLPDGSSQAQSTVSSASTINMMSGAANPQATNSAVKLSSSATSETTIETTSAPQSNNNASSLVATSVPSQVASAQTYSFMAARSAVKNGLQTENGNTYYYINGVRQSGTQVVNGKTYYFDPATQQMKNDYFYDHNGQMYYFGNDGAEYQDQFYSNWGNMYYFGKNGARYTDQFYSNWGNMYYFGDGGVRYTDQFYYNWGKMYYFGDGGVRYTDQFYSNWGNMYYFGDDGARYTNQFYSNWGNMYYFGEGGVRYTNQFLYDDGNMYYFDGDGVRYTNRFYQNWGNTYYFGTNGALVKNTTTNLGFGNISFDDNGVIVNTDINGNQNSHQNQFLNSIMQGAIQGWKQYGILPSLTAAQAILESGWGASSLAAIYHNLFGIKGDYNGQSVYLPTYEYFNGAYQYVNAAFRAYPNASASVLDHSAFLTENSRYHNLLWVKNSDAVTNLIRQDGYATDPNYTASLRNVIAIYHLNVWDQLAFL</sequence>
<keyword evidence="2 5" id="KW-0732">Signal</keyword>
<dbReference type="Pfam" id="PF01832">
    <property type="entry name" value="Glucosaminidase"/>
    <property type="match status" value="1"/>
</dbReference>
<feature type="compositionally biased region" description="Polar residues" evidence="4">
    <location>
        <begin position="110"/>
        <end position="121"/>
    </location>
</feature>
<proteinExistence type="inferred from homology"/>
<evidence type="ECO:0000256" key="2">
    <source>
        <dbReference type="ARBA" id="ARBA00022729"/>
    </source>
</evidence>
<organism evidence="7 8">
    <name type="scientific">Furfurilactobacillus curtus</name>
    <dbReference type="NCBI Taxonomy" id="1746200"/>
    <lineage>
        <taxon>Bacteria</taxon>
        <taxon>Bacillati</taxon>
        <taxon>Bacillota</taxon>
        <taxon>Bacilli</taxon>
        <taxon>Lactobacillales</taxon>
        <taxon>Lactobacillaceae</taxon>
        <taxon>Furfurilactobacillus</taxon>
    </lineage>
</organism>